<gene>
    <name evidence="2" type="ORF">BJX63DRAFT_354327</name>
</gene>
<feature type="compositionally biased region" description="Acidic residues" evidence="1">
    <location>
        <begin position="161"/>
        <end position="237"/>
    </location>
</feature>
<organism evidence="2 3">
    <name type="scientific">Aspergillus granulosus</name>
    <dbReference type="NCBI Taxonomy" id="176169"/>
    <lineage>
        <taxon>Eukaryota</taxon>
        <taxon>Fungi</taxon>
        <taxon>Dikarya</taxon>
        <taxon>Ascomycota</taxon>
        <taxon>Pezizomycotina</taxon>
        <taxon>Eurotiomycetes</taxon>
        <taxon>Eurotiomycetidae</taxon>
        <taxon>Eurotiales</taxon>
        <taxon>Aspergillaceae</taxon>
        <taxon>Aspergillus</taxon>
        <taxon>Aspergillus subgen. Nidulantes</taxon>
    </lineage>
</organism>
<feature type="compositionally biased region" description="Polar residues" evidence="1">
    <location>
        <begin position="46"/>
        <end position="67"/>
    </location>
</feature>
<accession>A0ABR4H3U9</accession>
<proteinExistence type="predicted"/>
<dbReference type="InterPro" id="IPR008402">
    <property type="entry name" value="APC_su15/mnd2"/>
</dbReference>
<evidence type="ECO:0000313" key="3">
    <source>
        <dbReference type="Proteomes" id="UP001610334"/>
    </source>
</evidence>
<feature type="compositionally biased region" description="Acidic residues" evidence="1">
    <location>
        <begin position="144"/>
        <end position="153"/>
    </location>
</feature>
<feature type="compositionally biased region" description="Basic and acidic residues" evidence="1">
    <location>
        <begin position="344"/>
        <end position="355"/>
    </location>
</feature>
<name>A0ABR4H3U9_9EURO</name>
<protein>
    <submittedName>
        <fullName evidence="2">Apc15p protein-domain-containing protein</fullName>
    </submittedName>
</protein>
<reference evidence="2 3" key="1">
    <citation type="submission" date="2024-07" db="EMBL/GenBank/DDBJ databases">
        <title>Section-level genome sequencing and comparative genomics of Aspergillus sections Usti and Cavernicolus.</title>
        <authorList>
            <consortium name="Lawrence Berkeley National Laboratory"/>
            <person name="Nybo J.L."/>
            <person name="Vesth T.C."/>
            <person name="Theobald S."/>
            <person name="Frisvad J.C."/>
            <person name="Larsen T.O."/>
            <person name="Kjaerboelling I."/>
            <person name="Rothschild-Mancinelli K."/>
            <person name="Lyhne E.K."/>
            <person name="Kogle M.E."/>
            <person name="Barry K."/>
            <person name="Clum A."/>
            <person name="Na H."/>
            <person name="Ledsgaard L."/>
            <person name="Lin J."/>
            <person name="Lipzen A."/>
            <person name="Kuo A."/>
            <person name="Riley R."/>
            <person name="Mondo S."/>
            <person name="Labutti K."/>
            <person name="Haridas S."/>
            <person name="Pangalinan J."/>
            <person name="Salamov A.A."/>
            <person name="Simmons B.A."/>
            <person name="Magnuson J.K."/>
            <person name="Chen J."/>
            <person name="Drula E."/>
            <person name="Henrissat B."/>
            <person name="Wiebenga A."/>
            <person name="Lubbers R.J."/>
            <person name="Gomes A.C."/>
            <person name="Makela M.R."/>
            <person name="Stajich J."/>
            <person name="Grigoriev I.V."/>
            <person name="Mortensen U.H."/>
            <person name="De Vries R.P."/>
            <person name="Baker S.E."/>
            <person name="Andersen M.R."/>
        </authorList>
    </citation>
    <scope>NUCLEOTIDE SEQUENCE [LARGE SCALE GENOMIC DNA]</scope>
    <source>
        <strain evidence="2 3">CBS 588.65</strain>
    </source>
</reference>
<feature type="region of interest" description="Disordered" evidence="1">
    <location>
        <begin position="45"/>
        <end position="67"/>
    </location>
</feature>
<feature type="compositionally biased region" description="Basic and acidic residues" evidence="1">
    <location>
        <begin position="306"/>
        <end position="317"/>
    </location>
</feature>
<feature type="region of interest" description="Disordered" evidence="1">
    <location>
        <begin position="138"/>
        <end position="391"/>
    </location>
</feature>
<dbReference type="Pfam" id="PF05841">
    <property type="entry name" value="Apc15p"/>
    <property type="match status" value="1"/>
</dbReference>
<keyword evidence="3" id="KW-1185">Reference proteome</keyword>
<dbReference type="Proteomes" id="UP001610334">
    <property type="component" value="Unassembled WGS sequence"/>
</dbReference>
<feature type="compositionally biased region" description="Acidic residues" evidence="1">
    <location>
        <begin position="245"/>
        <end position="268"/>
    </location>
</feature>
<feature type="compositionally biased region" description="Acidic residues" evidence="1">
    <location>
        <begin position="275"/>
        <end position="285"/>
    </location>
</feature>
<evidence type="ECO:0000313" key="2">
    <source>
        <dbReference type="EMBL" id="KAL2809547.1"/>
    </source>
</evidence>
<evidence type="ECO:0000256" key="1">
    <source>
        <dbReference type="SAM" id="MobiDB-lite"/>
    </source>
</evidence>
<sequence length="391" mass="43079">MLSLPLLAPRDSHDLWFGPRAPQAHLNESSQSTAPGSVAHVHAQNRRNGTSQYRTGNTSTHAGLSGALNPSDTLASLILEERALRARKNNIASFGCSWIKPAGCPKTMLGMKEEEAERAEAAAAADAEFAAAAAAAAAAAGGEGMDEEAEEETGMERDLDADIPDAEEEEDEGEDGLVEDGEEGLEEDEGVDEEVYMERDLDDDIPEEFPDYEDDDEEDFNNQPDLDDEIPSADDGVEYMSELEQGSEEEERDLDDDIPEAEPGDEDEWQHTDTDAEFDDEEDEVSFAQHPFRTSTASSARGLPPVRERVRETEAQRRFLQRWSGGGDAFDTSSMSMMVDEYDQDHHNDHGRDLRASLASQTSRRSSGGGSVFGRFPRRRGRTIPRDSLEF</sequence>
<comment type="caution">
    <text evidence="2">The sequence shown here is derived from an EMBL/GenBank/DDBJ whole genome shotgun (WGS) entry which is preliminary data.</text>
</comment>
<dbReference type="EMBL" id="JBFXLT010000087">
    <property type="protein sequence ID" value="KAL2809547.1"/>
    <property type="molecule type" value="Genomic_DNA"/>
</dbReference>